<protein>
    <submittedName>
        <fullName evidence="6">Multicopper oxidase domain-containing protein</fullName>
    </submittedName>
</protein>
<dbReference type="GO" id="GO:0006826">
    <property type="term" value="P:iron ion transport"/>
    <property type="evidence" value="ECO:0007669"/>
    <property type="project" value="TreeGrafter"/>
</dbReference>
<sequence>MNDRADGLLGGFVIMRPDEVYRNANGEVVQVKRQYYSVLQDWATTPSSEQWLCHVHSTMKWVGFGFDEHDGGYRKQCWAPRRTFDGSNVGGSIPLEAILVGDQGWYSQEDLRSRPSALPLTTYLIRTGEHIIIRVVNGGVSQGFMLWIEDHEITIVAADGASVVPKAFDALILFPGERYDIMVRGLDAPKKKVYRMIFETMDLQIWSTKRLRSKVEIWISHAKCTQESRCVVLNCPFGDFPPNYNYTCYSTHLLENAEKVEDTEILEKKQFDSGYQEIFMNMHFDNHIGIPYYYNDRMDLIAKKCDREKCDRHRADHWDHDCDCFFYCHFKLNDIIQITVYNMGDGGTVGSGYSHPLHIHGTHFYVMKIGYAQYHPENGTISAMNPDIPCTNTQQRCVDLHWTNPDWQDGNVEGMQTNPSFRDTVNIPTGGYVTLSCITWEGPLSRFALDLMRKFRHHRKAIRIHAEYMSSQDYPPQNIT</sequence>
<dbReference type="InterPro" id="IPR011706">
    <property type="entry name" value="Cu-oxidase_C"/>
</dbReference>
<dbReference type="PANTHER" id="PTHR11709">
    <property type="entry name" value="MULTI-COPPER OXIDASE"/>
    <property type="match status" value="1"/>
</dbReference>
<feature type="domain" description="Plastocyanin-like" evidence="5">
    <location>
        <begin position="330"/>
        <end position="436"/>
    </location>
</feature>
<dbReference type="InterPro" id="IPR008972">
    <property type="entry name" value="Cupredoxin"/>
</dbReference>
<evidence type="ECO:0000256" key="3">
    <source>
        <dbReference type="ARBA" id="ARBA00023008"/>
    </source>
</evidence>
<dbReference type="Gene3D" id="2.60.40.420">
    <property type="entry name" value="Cupredoxins - blue copper proteins"/>
    <property type="match status" value="2"/>
</dbReference>
<evidence type="ECO:0000256" key="1">
    <source>
        <dbReference type="ARBA" id="ARBA00022723"/>
    </source>
</evidence>
<reference evidence="6" key="1">
    <citation type="submission" date="2022-01" db="EMBL/GenBank/DDBJ databases">
        <title>Genome Sequence Resource for Two Populations of Ditylenchus destructor, the Migratory Endoparasitic Phytonematode.</title>
        <authorList>
            <person name="Zhang H."/>
            <person name="Lin R."/>
            <person name="Xie B."/>
        </authorList>
    </citation>
    <scope>NUCLEOTIDE SEQUENCE</scope>
    <source>
        <strain evidence="6">BazhouSP</strain>
    </source>
</reference>
<name>A0AAD4N6G4_9BILA</name>
<proteinExistence type="predicted"/>
<dbReference type="AlphaFoldDB" id="A0AAD4N6G4"/>
<dbReference type="Pfam" id="PF07731">
    <property type="entry name" value="Cu-oxidase_2"/>
    <property type="match status" value="1"/>
</dbReference>
<evidence type="ECO:0000259" key="4">
    <source>
        <dbReference type="Pfam" id="PF00394"/>
    </source>
</evidence>
<evidence type="ECO:0000313" key="6">
    <source>
        <dbReference type="EMBL" id="KAI1720228.1"/>
    </source>
</evidence>
<keyword evidence="7" id="KW-1185">Reference proteome</keyword>
<keyword evidence="2" id="KW-0560">Oxidoreductase</keyword>
<gene>
    <name evidence="6" type="ORF">DdX_05610</name>
</gene>
<dbReference type="InterPro" id="IPR045087">
    <property type="entry name" value="Cu-oxidase_fam"/>
</dbReference>
<dbReference type="Proteomes" id="UP001201812">
    <property type="component" value="Unassembled WGS sequence"/>
</dbReference>
<dbReference type="PANTHER" id="PTHR11709:SF394">
    <property type="entry name" value="FI03373P-RELATED"/>
    <property type="match status" value="1"/>
</dbReference>
<dbReference type="GO" id="GO:0016491">
    <property type="term" value="F:oxidoreductase activity"/>
    <property type="evidence" value="ECO:0007669"/>
    <property type="project" value="UniProtKB-KW"/>
</dbReference>
<comment type="caution">
    <text evidence="6">The sequence shown here is derived from an EMBL/GenBank/DDBJ whole genome shotgun (WGS) entry which is preliminary data.</text>
</comment>
<dbReference type="EMBL" id="JAKKPZ010000006">
    <property type="protein sequence ID" value="KAI1720228.1"/>
    <property type="molecule type" value="Genomic_DNA"/>
</dbReference>
<keyword evidence="1" id="KW-0479">Metal-binding</keyword>
<evidence type="ECO:0000313" key="7">
    <source>
        <dbReference type="Proteomes" id="UP001201812"/>
    </source>
</evidence>
<dbReference type="InterPro" id="IPR001117">
    <property type="entry name" value="Cu-oxidase_2nd"/>
</dbReference>
<evidence type="ECO:0000256" key="2">
    <source>
        <dbReference type="ARBA" id="ARBA00023002"/>
    </source>
</evidence>
<organism evidence="6 7">
    <name type="scientific">Ditylenchus destructor</name>
    <dbReference type="NCBI Taxonomy" id="166010"/>
    <lineage>
        <taxon>Eukaryota</taxon>
        <taxon>Metazoa</taxon>
        <taxon>Ecdysozoa</taxon>
        <taxon>Nematoda</taxon>
        <taxon>Chromadorea</taxon>
        <taxon>Rhabditida</taxon>
        <taxon>Tylenchina</taxon>
        <taxon>Tylenchomorpha</taxon>
        <taxon>Sphaerularioidea</taxon>
        <taxon>Anguinidae</taxon>
        <taxon>Anguininae</taxon>
        <taxon>Ditylenchus</taxon>
    </lineage>
</organism>
<keyword evidence="3" id="KW-0186">Copper</keyword>
<accession>A0AAD4N6G4</accession>
<dbReference type="GO" id="GO:0005507">
    <property type="term" value="F:copper ion binding"/>
    <property type="evidence" value="ECO:0007669"/>
    <property type="project" value="InterPro"/>
</dbReference>
<evidence type="ECO:0000259" key="5">
    <source>
        <dbReference type="Pfam" id="PF07731"/>
    </source>
</evidence>
<feature type="domain" description="Plastocyanin-like" evidence="4">
    <location>
        <begin position="97"/>
        <end position="198"/>
    </location>
</feature>
<dbReference type="GO" id="GO:0005886">
    <property type="term" value="C:plasma membrane"/>
    <property type="evidence" value="ECO:0007669"/>
    <property type="project" value="TreeGrafter"/>
</dbReference>
<dbReference type="Pfam" id="PF00394">
    <property type="entry name" value="Cu-oxidase"/>
    <property type="match status" value="1"/>
</dbReference>
<dbReference type="SUPFAM" id="SSF49503">
    <property type="entry name" value="Cupredoxins"/>
    <property type="match status" value="2"/>
</dbReference>